<protein>
    <submittedName>
        <fullName evidence="2">Site-specific integrase</fullName>
    </submittedName>
</protein>
<dbReference type="EMBL" id="CP126056">
    <property type="protein sequence ID" value="WHX09115.1"/>
    <property type="molecule type" value="Genomic_DNA"/>
</dbReference>
<name>A0AA95HRK8_9BACT</name>
<dbReference type="AlphaFoldDB" id="A0AA95HRK8"/>
<dbReference type="InterPro" id="IPR013762">
    <property type="entry name" value="Integrase-like_cat_sf"/>
</dbReference>
<reference evidence="2" key="1">
    <citation type="journal article" date="2023" name="Nat. Commun.">
        <title>Identification of a novel Human Milk Oligosaccharides utilization cluster in the infant gut commensal Bacteroides dorei.</title>
        <authorList>
            <person name="Kijner S."/>
            <person name="Ennis D."/>
            <person name="Shmorak S."/>
            <person name="Florentin A."/>
            <person name="Yassour M."/>
        </authorList>
    </citation>
    <scope>NUCLEOTIDE SEQUENCE</scope>
    <source>
        <strain evidence="2">2</strain>
    </source>
</reference>
<evidence type="ECO:0000313" key="3">
    <source>
        <dbReference type="Proteomes" id="UP001177934"/>
    </source>
</evidence>
<dbReference type="InterPro" id="IPR011010">
    <property type="entry name" value="DNA_brk_join_enz"/>
</dbReference>
<dbReference type="CDD" id="cd01185">
    <property type="entry name" value="INTN1_C_like"/>
    <property type="match status" value="1"/>
</dbReference>
<dbReference type="GO" id="GO:0015074">
    <property type="term" value="P:DNA integration"/>
    <property type="evidence" value="ECO:0007669"/>
    <property type="project" value="InterPro"/>
</dbReference>
<organism evidence="2 3">
    <name type="scientific">Phocaeicola dorei</name>
    <dbReference type="NCBI Taxonomy" id="357276"/>
    <lineage>
        <taxon>Bacteria</taxon>
        <taxon>Pseudomonadati</taxon>
        <taxon>Bacteroidota</taxon>
        <taxon>Bacteroidia</taxon>
        <taxon>Bacteroidales</taxon>
        <taxon>Bacteroidaceae</taxon>
        <taxon>Phocaeicola</taxon>
    </lineage>
</organism>
<gene>
    <name evidence="2" type="ORF">QNN11_17245</name>
</gene>
<dbReference type="GO" id="GO:0003677">
    <property type="term" value="F:DNA binding"/>
    <property type="evidence" value="ECO:0007669"/>
    <property type="project" value="InterPro"/>
</dbReference>
<dbReference type="SUPFAM" id="SSF56349">
    <property type="entry name" value="DNA breaking-rejoining enzymes"/>
    <property type="match status" value="1"/>
</dbReference>
<evidence type="ECO:0000256" key="1">
    <source>
        <dbReference type="ARBA" id="ARBA00023172"/>
    </source>
</evidence>
<dbReference type="Proteomes" id="UP001177934">
    <property type="component" value="Chromosome"/>
</dbReference>
<dbReference type="RefSeq" id="WP_007854471.1">
    <property type="nucleotide sequence ID" value="NZ_CAXSLT010000019.1"/>
</dbReference>
<evidence type="ECO:0000313" key="2">
    <source>
        <dbReference type="EMBL" id="WHX09115.1"/>
    </source>
</evidence>
<keyword evidence="1" id="KW-0233">DNA recombination</keyword>
<proteinExistence type="predicted"/>
<accession>A0AA95HRK8</accession>
<dbReference type="Gene3D" id="1.10.443.10">
    <property type="entry name" value="Intergrase catalytic core"/>
    <property type="match status" value="1"/>
</dbReference>
<dbReference type="GO" id="GO:0006310">
    <property type="term" value="P:DNA recombination"/>
    <property type="evidence" value="ECO:0007669"/>
    <property type="project" value="UniProtKB-KW"/>
</dbReference>
<sequence length="155" mass="17792">MGVEKRRSTLSVLFYIKRQTLLKNGEALDRLMDKDFDIKQLEQVRDVFAFCCLTGMAFADVQQLSKEHLVRDNEDNLWIRNACQKIKQMCNIPVISPAPKLIDKYSNQPDCVAKNVLLPVLSNQKMNAYLKEIADICGIQKRLTTHVARYSKSIS</sequence>